<evidence type="ECO:0000313" key="2">
    <source>
        <dbReference type="EMBL" id="QSG02301.1"/>
    </source>
</evidence>
<accession>A0A897MPN8</accession>
<evidence type="ECO:0000256" key="1">
    <source>
        <dbReference type="SAM" id="Phobius"/>
    </source>
</evidence>
<keyword evidence="1" id="KW-0812">Transmembrane</keyword>
<protein>
    <submittedName>
        <fullName evidence="2">Uncharacterized membrane protein, DUF2068</fullName>
    </submittedName>
</protein>
<name>A0A897MPN8_9EURY</name>
<sequence length="74" mass="8569">MVVALIGATVYMIAMYVALYGLWKVEPWAWSLSSVLFLIGGVLSLVDFSILGLVYHFGILWYIYSKREYYSKHR</sequence>
<dbReference type="Proteomes" id="UP000663586">
    <property type="component" value="Chromosome"/>
</dbReference>
<gene>
    <name evidence="2" type="ORF">AArcS_1080</name>
</gene>
<dbReference type="AlphaFoldDB" id="A0A897MPN8"/>
<keyword evidence="1" id="KW-0472">Membrane</keyword>
<dbReference type="KEGG" id="hara:AArcS_1080"/>
<proteinExistence type="predicted"/>
<feature type="transmembrane region" description="Helical" evidence="1">
    <location>
        <begin position="35"/>
        <end position="64"/>
    </location>
</feature>
<evidence type="ECO:0000313" key="3">
    <source>
        <dbReference type="Proteomes" id="UP000663586"/>
    </source>
</evidence>
<dbReference type="EMBL" id="CP064786">
    <property type="protein sequence ID" value="QSG02301.1"/>
    <property type="molecule type" value="Genomic_DNA"/>
</dbReference>
<reference evidence="2" key="1">
    <citation type="submission" date="2020-11" db="EMBL/GenBank/DDBJ databases">
        <title>Carbohydrate-dependent, anaerobic sulfur respiration: A novel catabolism in halophilic archaea.</title>
        <authorList>
            <person name="Sorokin D.Y."/>
            <person name="Messina E."/>
            <person name="Smedile F."/>
            <person name="La Cono V."/>
            <person name="Hallsworth J.E."/>
            <person name="Yakimov M.M."/>
        </authorList>
    </citation>
    <scope>NUCLEOTIDE SEQUENCE</scope>
    <source>
        <strain evidence="2">AArc-S</strain>
    </source>
</reference>
<keyword evidence="3" id="KW-1185">Reference proteome</keyword>
<organism evidence="2 3">
    <name type="scientific">Natranaeroarchaeum sulfidigenes</name>
    <dbReference type="NCBI Taxonomy" id="2784880"/>
    <lineage>
        <taxon>Archaea</taxon>
        <taxon>Methanobacteriati</taxon>
        <taxon>Methanobacteriota</taxon>
        <taxon>Stenosarchaea group</taxon>
        <taxon>Halobacteria</taxon>
        <taxon>Halobacteriales</taxon>
        <taxon>Natronoarchaeaceae</taxon>
        <taxon>Natranaeroarchaeum</taxon>
    </lineage>
</organism>
<feature type="transmembrane region" description="Helical" evidence="1">
    <location>
        <begin position="5"/>
        <end position="23"/>
    </location>
</feature>
<keyword evidence="1" id="KW-1133">Transmembrane helix</keyword>